<dbReference type="Gene3D" id="1.10.10.10">
    <property type="entry name" value="Winged helix-like DNA-binding domain superfamily/Winged helix DNA-binding domain"/>
    <property type="match status" value="1"/>
</dbReference>
<evidence type="ECO:0000313" key="7">
    <source>
        <dbReference type="Proteomes" id="UP000031838"/>
    </source>
</evidence>
<dbReference type="PANTHER" id="PTHR30537:SF5">
    <property type="entry name" value="HTH-TYPE TRANSCRIPTIONAL ACTIVATOR TTDR-RELATED"/>
    <property type="match status" value="1"/>
</dbReference>
<dbReference type="EMBL" id="CP002580">
    <property type="protein sequence ID" value="AJK46849.1"/>
    <property type="molecule type" value="Genomic_DNA"/>
</dbReference>
<evidence type="ECO:0000256" key="4">
    <source>
        <dbReference type="ARBA" id="ARBA00023163"/>
    </source>
</evidence>
<evidence type="ECO:0000256" key="3">
    <source>
        <dbReference type="ARBA" id="ARBA00023125"/>
    </source>
</evidence>
<keyword evidence="4" id="KW-0804">Transcription</keyword>
<reference evidence="7" key="1">
    <citation type="submission" date="2011-03" db="EMBL/GenBank/DDBJ databases">
        <authorList>
            <person name="Voget S."/>
            <person name="Streit W.R."/>
            <person name="Jaeger K.E."/>
            <person name="Daniel R."/>
        </authorList>
    </citation>
    <scope>NUCLEOTIDE SEQUENCE [LARGE SCALE GENOMIC DNA]</scope>
    <source>
        <strain evidence="7">PG1</strain>
    </source>
</reference>
<dbReference type="SUPFAM" id="SSF46785">
    <property type="entry name" value="Winged helix' DNA-binding domain"/>
    <property type="match status" value="1"/>
</dbReference>
<dbReference type="Pfam" id="PF03466">
    <property type="entry name" value="LysR_substrate"/>
    <property type="match status" value="1"/>
</dbReference>
<feature type="domain" description="HTH lysR-type" evidence="5">
    <location>
        <begin position="1"/>
        <end position="53"/>
    </location>
</feature>
<comment type="similarity">
    <text evidence="1">Belongs to the LysR transcriptional regulatory family.</text>
</comment>
<reference evidence="6 7" key="2">
    <citation type="journal article" date="2016" name="Appl. Microbiol. Biotechnol.">
        <title>Mutations improving production and secretion of extracellular lipase by Burkholderia glumae PG1.</title>
        <authorList>
            <person name="Knapp A."/>
            <person name="Voget S."/>
            <person name="Gao R."/>
            <person name="Zaburannyi N."/>
            <person name="Krysciak D."/>
            <person name="Breuer M."/>
            <person name="Hauer B."/>
            <person name="Streit W.R."/>
            <person name="Muller R."/>
            <person name="Daniel R."/>
            <person name="Jaeger K.E."/>
        </authorList>
    </citation>
    <scope>NUCLEOTIDE SEQUENCE [LARGE SCALE GENOMIC DNA]</scope>
    <source>
        <strain evidence="6 7">PG1</strain>
    </source>
</reference>
<dbReference type="InterPro" id="IPR036390">
    <property type="entry name" value="WH_DNA-bd_sf"/>
</dbReference>
<dbReference type="Pfam" id="PF00126">
    <property type="entry name" value="HTH_1"/>
    <property type="match status" value="1"/>
</dbReference>
<dbReference type="FunFam" id="1.10.10.10:FF:000001">
    <property type="entry name" value="LysR family transcriptional regulator"/>
    <property type="match status" value="1"/>
</dbReference>
<dbReference type="PROSITE" id="PS50931">
    <property type="entry name" value="HTH_LYSR"/>
    <property type="match status" value="1"/>
</dbReference>
<dbReference type="InterPro" id="IPR005119">
    <property type="entry name" value="LysR_subst-bd"/>
</dbReference>
<dbReference type="AlphaFoldDB" id="A0A0B6RXK5"/>
<dbReference type="InterPro" id="IPR000847">
    <property type="entry name" value="LysR_HTH_N"/>
</dbReference>
<dbReference type="GO" id="GO:0006351">
    <property type="term" value="P:DNA-templated transcription"/>
    <property type="evidence" value="ECO:0007669"/>
    <property type="project" value="TreeGrafter"/>
</dbReference>
<evidence type="ECO:0000256" key="1">
    <source>
        <dbReference type="ARBA" id="ARBA00009437"/>
    </source>
</evidence>
<evidence type="ECO:0000313" key="6">
    <source>
        <dbReference type="EMBL" id="AJK46849.1"/>
    </source>
</evidence>
<organism evidence="6 7">
    <name type="scientific">Burkholderia plantarii</name>
    <dbReference type="NCBI Taxonomy" id="41899"/>
    <lineage>
        <taxon>Bacteria</taxon>
        <taxon>Pseudomonadati</taxon>
        <taxon>Pseudomonadota</taxon>
        <taxon>Betaproteobacteria</taxon>
        <taxon>Burkholderiales</taxon>
        <taxon>Burkholderiaceae</taxon>
        <taxon>Burkholderia</taxon>
    </lineage>
</organism>
<gene>
    <name evidence="6" type="ORF">BGL_1c23460</name>
</gene>
<dbReference type="InterPro" id="IPR058163">
    <property type="entry name" value="LysR-type_TF_proteobact-type"/>
</dbReference>
<keyword evidence="2" id="KW-0805">Transcription regulation</keyword>
<dbReference type="InterPro" id="IPR036388">
    <property type="entry name" value="WH-like_DNA-bd_sf"/>
</dbReference>
<dbReference type="GO" id="GO:0043565">
    <property type="term" value="F:sequence-specific DNA binding"/>
    <property type="evidence" value="ECO:0007669"/>
    <property type="project" value="TreeGrafter"/>
</dbReference>
<dbReference type="GO" id="GO:0003700">
    <property type="term" value="F:DNA-binding transcription factor activity"/>
    <property type="evidence" value="ECO:0007669"/>
    <property type="project" value="InterPro"/>
</dbReference>
<dbReference type="HOGENOM" id="CLU_039613_16_2_4"/>
<evidence type="ECO:0000259" key="5">
    <source>
        <dbReference type="PROSITE" id="PS50931"/>
    </source>
</evidence>
<keyword evidence="3" id="KW-0238">DNA-binding</keyword>
<dbReference type="Gene3D" id="3.40.190.290">
    <property type="match status" value="1"/>
</dbReference>
<sequence>MSMLLSAVEKGSLSAAARDLHIPVSTLTRKVSDLETRLGTRLLIRTTRKLTLTDAGLAYVAAARRILDQVHEQEREASGEFTMPRGELVIATPVQFGRQHVLPVVNAFLAQFPEIKVRLLQSDRNVDLIDAHADAAIRIGRLPDSSLVATRVGALRAVVCASPALLARHGVPRTPDDLARLPCVVFNSPYLSPWRFRTPGTDDLTSLTVDPRLHVSAPDSAADAAVQGIGATLLLEHDVDHAVRAGLLDIVLSEYEVEPVPVHVIHVSRNLMPLKLRSFIDFAVPRLRESLSHLGRQPKGGLAR</sequence>
<name>A0A0B6RXK5_BURPL</name>
<dbReference type="OrthoDB" id="9786526at2"/>
<protein>
    <submittedName>
        <fullName evidence="6">Transcriptional regulator, LysR family</fullName>
    </submittedName>
</protein>
<dbReference type="Proteomes" id="UP000031838">
    <property type="component" value="Chromosome 1"/>
</dbReference>
<accession>A0A0B6RXK5</accession>
<dbReference type="PANTHER" id="PTHR30537">
    <property type="entry name" value="HTH-TYPE TRANSCRIPTIONAL REGULATOR"/>
    <property type="match status" value="1"/>
</dbReference>
<dbReference type="SUPFAM" id="SSF53850">
    <property type="entry name" value="Periplasmic binding protein-like II"/>
    <property type="match status" value="1"/>
</dbReference>
<proteinExistence type="inferred from homology"/>
<keyword evidence="7" id="KW-1185">Reference proteome</keyword>
<evidence type="ECO:0000256" key="2">
    <source>
        <dbReference type="ARBA" id="ARBA00023015"/>
    </source>
</evidence>
<dbReference type="KEGG" id="bgp:BGL_1c23460"/>